<evidence type="ECO:0000256" key="15">
    <source>
        <dbReference type="ARBA" id="ARBA00023329"/>
    </source>
</evidence>
<dbReference type="AlphaFoldDB" id="A0A1B0CIK3"/>
<keyword evidence="14 19" id="KW-0472">Membrane</keyword>
<dbReference type="Pfam" id="PF05915">
    <property type="entry name" value="TMEM_230_134"/>
    <property type="match status" value="1"/>
</dbReference>
<dbReference type="GO" id="GO:0005769">
    <property type="term" value="C:early endosome"/>
    <property type="evidence" value="ECO:0007669"/>
    <property type="project" value="UniProtKB-SubCell"/>
</dbReference>
<evidence type="ECO:0000256" key="5">
    <source>
        <dbReference type="ARBA" id="ARBA00004419"/>
    </source>
</evidence>
<feature type="transmembrane region" description="Helical" evidence="19">
    <location>
        <begin position="43"/>
        <end position="66"/>
    </location>
</feature>
<dbReference type="VEuPathDB" id="VectorBase:LLOJ004265"/>
<reference evidence="20" key="2">
    <citation type="journal article" date="2020" name="BMC">
        <title>Leishmania infection induces a limited differential gene expression in the sand fly midgut.</title>
        <authorList>
            <person name="Coutinho-Abreu I.V."/>
            <person name="Serafim T.D."/>
            <person name="Meneses C."/>
            <person name="Kamhawi S."/>
            <person name="Oliveira F."/>
            <person name="Valenzuela J.G."/>
        </authorList>
    </citation>
    <scope>NUCLEOTIDE SEQUENCE</scope>
    <source>
        <strain evidence="20">Jacobina</strain>
        <tissue evidence="20">Midgut</tissue>
    </source>
</reference>
<evidence type="ECO:0000313" key="21">
    <source>
        <dbReference type="EnsemblMetazoa" id="LLOJ004265-PA"/>
    </source>
</evidence>
<comment type="similarity">
    <text evidence="8">Belongs to the TMEM134/TMEM230 family.</text>
</comment>
<evidence type="ECO:0000256" key="16">
    <source>
        <dbReference type="ARBA" id="ARBA00024003"/>
    </source>
</evidence>
<keyword evidence="12" id="KW-0770">Synapse</keyword>
<dbReference type="OrthoDB" id="5597044at2759"/>
<name>A0A1B0CIK3_LUTLO</name>
<evidence type="ECO:0000256" key="19">
    <source>
        <dbReference type="SAM" id="Phobius"/>
    </source>
</evidence>
<evidence type="ECO:0000256" key="2">
    <source>
        <dbReference type="ARBA" id="ARBA00004172"/>
    </source>
</evidence>
<evidence type="ECO:0000313" key="22">
    <source>
        <dbReference type="Proteomes" id="UP000092461"/>
    </source>
</evidence>
<comment type="subcellular location">
    <subcellularLocation>
        <location evidence="5">Cytoplasmic vesicle</location>
        <location evidence="5">Autophagosome</location>
    </subcellularLocation>
    <subcellularLocation>
        <location evidence="3">Cytoplasmic vesicle</location>
        <location evidence="3">Secretory vesicle</location>
        <location evidence="3">Synaptic vesicle</location>
    </subcellularLocation>
    <subcellularLocation>
        <location evidence="4">Early endosome</location>
    </subcellularLocation>
    <subcellularLocation>
        <location evidence="6">Golgi apparatus</location>
        <location evidence="6">trans-Golgi network</location>
    </subcellularLocation>
    <subcellularLocation>
        <location evidence="7">Late endosome</location>
    </subcellularLocation>
    <subcellularLocation>
        <location evidence="1">Membrane</location>
        <topology evidence="1">Multi-pass membrane protein</topology>
    </subcellularLocation>
    <subcellularLocation>
        <location evidence="2">Recycling endosome</location>
    </subcellularLocation>
</comment>
<keyword evidence="9 19" id="KW-0812">Transmembrane</keyword>
<dbReference type="GeneID" id="129791520"/>
<keyword evidence="15" id="KW-0968">Cytoplasmic vesicle</keyword>
<dbReference type="VEuPathDB" id="VectorBase:LLONM1_000575"/>
<evidence type="ECO:0000256" key="13">
    <source>
        <dbReference type="ARBA" id="ARBA00023034"/>
    </source>
</evidence>
<dbReference type="GO" id="GO:0055037">
    <property type="term" value="C:recycling endosome"/>
    <property type="evidence" value="ECO:0007669"/>
    <property type="project" value="UniProtKB-SubCell"/>
</dbReference>
<reference evidence="21" key="3">
    <citation type="submission" date="2020-05" db="UniProtKB">
        <authorList>
            <consortium name="EnsemblMetazoa"/>
        </authorList>
    </citation>
    <scope>IDENTIFICATION</scope>
    <source>
        <strain evidence="21">Jacobina</strain>
    </source>
</reference>
<protein>
    <recommendedName>
        <fullName evidence="17">Transmembrane protein 230</fullName>
    </recommendedName>
</protein>
<keyword evidence="22" id="KW-1185">Reference proteome</keyword>
<evidence type="ECO:0000256" key="12">
    <source>
        <dbReference type="ARBA" id="ARBA00023018"/>
    </source>
</evidence>
<dbReference type="GO" id="GO:0008021">
    <property type="term" value="C:synaptic vesicle"/>
    <property type="evidence" value="ECO:0007669"/>
    <property type="project" value="UniProtKB-SubCell"/>
</dbReference>
<dbReference type="GO" id="GO:0005770">
    <property type="term" value="C:late endosome"/>
    <property type="evidence" value="ECO:0007669"/>
    <property type="project" value="UniProtKB-SubCell"/>
</dbReference>
<keyword evidence="11 19" id="KW-1133">Transmembrane helix</keyword>
<dbReference type="PANTHER" id="PTHR15664:SF6">
    <property type="entry name" value="TRANSMEMBRANE PROTEIN 230"/>
    <property type="match status" value="1"/>
</dbReference>
<evidence type="ECO:0000256" key="6">
    <source>
        <dbReference type="ARBA" id="ARBA00004601"/>
    </source>
</evidence>
<evidence type="ECO:0000256" key="8">
    <source>
        <dbReference type="ARBA" id="ARBA00007743"/>
    </source>
</evidence>
<dbReference type="Proteomes" id="UP000092461">
    <property type="component" value="Unassembled WGS sequence"/>
</dbReference>
<feature type="region of interest" description="Disordered" evidence="18">
    <location>
        <begin position="1"/>
        <end position="24"/>
    </location>
</feature>
<keyword evidence="10" id="KW-0967">Endosome</keyword>
<evidence type="ECO:0000256" key="18">
    <source>
        <dbReference type="SAM" id="MobiDB-lite"/>
    </source>
</evidence>
<evidence type="ECO:0000256" key="9">
    <source>
        <dbReference type="ARBA" id="ARBA00022692"/>
    </source>
</evidence>
<dbReference type="GO" id="GO:0005776">
    <property type="term" value="C:autophagosome"/>
    <property type="evidence" value="ECO:0007669"/>
    <property type="project" value="UniProtKB-SubCell"/>
</dbReference>
<proteinExistence type="inferred from homology"/>
<evidence type="ECO:0000256" key="3">
    <source>
        <dbReference type="ARBA" id="ARBA00004234"/>
    </source>
</evidence>
<dbReference type="EnsemblMetazoa" id="LLOJ004265-RA">
    <property type="protein sequence ID" value="LLOJ004265-PA"/>
    <property type="gene ID" value="LLOJ004265"/>
</dbReference>
<accession>A0A1B0CIK3</accession>
<evidence type="ECO:0000256" key="14">
    <source>
        <dbReference type="ARBA" id="ARBA00023136"/>
    </source>
</evidence>
<dbReference type="GO" id="GO:0016020">
    <property type="term" value="C:membrane"/>
    <property type="evidence" value="ECO:0007669"/>
    <property type="project" value="UniProtKB-SubCell"/>
</dbReference>
<dbReference type="RefSeq" id="XP_055685654.1">
    <property type="nucleotide sequence ID" value="XM_055829679.1"/>
</dbReference>
<feature type="transmembrane region" description="Helical" evidence="19">
    <location>
        <begin position="78"/>
        <end position="99"/>
    </location>
</feature>
<evidence type="ECO:0000256" key="11">
    <source>
        <dbReference type="ARBA" id="ARBA00022989"/>
    </source>
</evidence>
<keyword evidence="13" id="KW-0333">Golgi apparatus</keyword>
<dbReference type="KEGG" id="lll:129791520"/>
<evidence type="ECO:0000256" key="4">
    <source>
        <dbReference type="ARBA" id="ARBA00004412"/>
    </source>
</evidence>
<evidence type="ECO:0000256" key="10">
    <source>
        <dbReference type="ARBA" id="ARBA00022753"/>
    </source>
</evidence>
<evidence type="ECO:0000256" key="7">
    <source>
        <dbReference type="ARBA" id="ARBA00004603"/>
    </source>
</evidence>
<dbReference type="InterPro" id="IPR044234">
    <property type="entry name" value="TMEM230"/>
</dbReference>
<dbReference type="EMBL" id="GITU01006997">
    <property type="protein sequence ID" value="MBC1175700.1"/>
    <property type="molecule type" value="Transcribed_RNA"/>
</dbReference>
<evidence type="ECO:0000256" key="17">
    <source>
        <dbReference type="ARBA" id="ARBA00024088"/>
    </source>
</evidence>
<evidence type="ECO:0000313" key="20">
    <source>
        <dbReference type="EMBL" id="MBC1175700.1"/>
    </source>
</evidence>
<comment type="function">
    <text evidence="16">Involved in trafficking and recycling of synaptic vesicles.</text>
</comment>
<dbReference type="EMBL" id="AJWK01013486">
    <property type="status" value="NOT_ANNOTATED_CDS"/>
    <property type="molecule type" value="Genomic_DNA"/>
</dbReference>
<reference evidence="22" key="1">
    <citation type="submission" date="2012-05" db="EMBL/GenBank/DDBJ databases">
        <title>Whole Genome Assembly of Lutzomyia longipalpis.</title>
        <authorList>
            <person name="Richards S."/>
            <person name="Qu C."/>
            <person name="Dillon R."/>
            <person name="Worley K."/>
            <person name="Scherer S."/>
            <person name="Batterton M."/>
            <person name="Taylor A."/>
            <person name="Hawes A."/>
            <person name="Hernandez B."/>
            <person name="Kovar C."/>
            <person name="Mandapat C."/>
            <person name="Pham C."/>
            <person name="Qu C."/>
            <person name="Jing C."/>
            <person name="Bess C."/>
            <person name="Bandaranaike D."/>
            <person name="Ngo D."/>
            <person name="Ongeri F."/>
            <person name="Arias F."/>
            <person name="Lara F."/>
            <person name="Weissenberger G."/>
            <person name="Kamau G."/>
            <person name="Han H."/>
            <person name="Shen H."/>
            <person name="Dinh H."/>
            <person name="Khalil I."/>
            <person name="Jones J."/>
            <person name="Shafer J."/>
            <person name="Jayaseelan J."/>
            <person name="Quiroz J."/>
            <person name="Blankenburg K."/>
            <person name="Nguyen L."/>
            <person name="Jackson L."/>
            <person name="Francisco L."/>
            <person name="Tang L.-Y."/>
            <person name="Pu L.-L."/>
            <person name="Perales L."/>
            <person name="Lorensuhewa L."/>
            <person name="Munidasa M."/>
            <person name="Coyle M."/>
            <person name="Taylor M."/>
            <person name="Puazo M."/>
            <person name="Firestine M."/>
            <person name="Scheel M."/>
            <person name="Javaid M."/>
            <person name="Wang M."/>
            <person name="Li M."/>
            <person name="Tabassum N."/>
            <person name="Saada N."/>
            <person name="Osuji N."/>
            <person name="Aqrawi P."/>
            <person name="Fu Q."/>
            <person name="Thornton R."/>
            <person name="Raj R."/>
            <person name="Goodspeed R."/>
            <person name="Mata R."/>
            <person name="Najjar R."/>
            <person name="Gubbala S."/>
            <person name="Lee S."/>
            <person name="Denson S."/>
            <person name="Patil S."/>
            <person name="Macmil S."/>
            <person name="Qi S."/>
            <person name="Matskevitch T."/>
            <person name="Palculict T."/>
            <person name="Mathew T."/>
            <person name="Vee V."/>
            <person name="Velamala V."/>
            <person name="Korchina V."/>
            <person name="Cai W."/>
            <person name="Liu W."/>
            <person name="Dai W."/>
            <person name="Zou X."/>
            <person name="Zhu Y."/>
            <person name="Zhang Y."/>
            <person name="Wu Y.-Q."/>
            <person name="Xin Y."/>
            <person name="Nazarath L."/>
            <person name="Kovar C."/>
            <person name="Han Y."/>
            <person name="Muzny D."/>
            <person name="Gibbs R."/>
        </authorList>
    </citation>
    <scope>NUCLEOTIDE SEQUENCE [LARGE SCALE GENOMIC DNA]</scope>
    <source>
        <strain evidence="22">Jacobina</strain>
    </source>
</reference>
<evidence type="ECO:0000256" key="1">
    <source>
        <dbReference type="ARBA" id="ARBA00004141"/>
    </source>
</evidence>
<organism evidence="21 22">
    <name type="scientific">Lutzomyia longipalpis</name>
    <name type="common">Sand fly</name>
    <dbReference type="NCBI Taxonomy" id="7200"/>
    <lineage>
        <taxon>Eukaryota</taxon>
        <taxon>Metazoa</taxon>
        <taxon>Ecdysozoa</taxon>
        <taxon>Arthropoda</taxon>
        <taxon>Hexapoda</taxon>
        <taxon>Insecta</taxon>
        <taxon>Pterygota</taxon>
        <taxon>Neoptera</taxon>
        <taxon>Endopterygota</taxon>
        <taxon>Diptera</taxon>
        <taxon>Nematocera</taxon>
        <taxon>Psychodoidea</taxon>
        <taxon>Psychodidae</taxon>
        <taxon>Lutzomyia</taxon>
        <taxon>Lutzomyia</taxon>
    </lineage>
</organism>
<dbReference type="InterPro" id="IPR008590">
    <property type="entry name" value="TMEM_230/134"/>
</dbReference>
<dbReference type="PANTHER" id="PTHR15664">
    <property type="entry name" value="C20ORF30 PROTEIN"/>
    <property type="match status" value="1"/>
</dbReference>
<dbReference type="GO" id="GO:0005794">
    <property type="term" value="C:Golgi apparatus"/>
    <property type="evidence" value="ECO:0007669"/>
    <property type="project" value="UniProtKB-SubCell"/>
</dbReference>
<sequence>MSRRRAGYEYRRVPQEEATSRDTVDGFTAEQFRKPPQKIPWKAIIFSTFLCIIGAVSLVFGILIAIGQIHEKYLDRQLPLFILGSIMFIPGCYHVVVAYRAFMKHPGYSFEDIPEFN</sequence>